<dbReference type="GO" id="GO:0016020">
    <property type="term" value="C:membrane"/>
    <property type="evidence" value="ECO:0007669"/>
    <property type="project" value="TreeGrafter"/>
</dbReference>
<dbReference type="EMBL" id="FZQP02006871">
    <property type="protein sequence ID" value="VVD04591.1"/>
    <property type="molecule type" value="Genomic_DNA"/>
</dbReference>
<dbReference type="PANTHER" id="PTHR21824">
    <property type="entry name" value="TRANSMEMBRANE PROTEIN 177"/>
    <property type="match status" value="1"/>
</dbReference>
<evidence type="ECO:0008006" key="4">
    <source>
        <dbReference type="Google" id="ProtNLM"/>
    </source>
</evidence>
<gene>
    <name evidence="2" type="ORF">LSINAPIS_LOCUS14309</name>
</gene>
<evidence type="ECO:0000256" key="1">
    <source>
        <dbReference type="SAM" id="Phobius"/>
    </source>
</evidence>
<dbReference type="InterPro" id="IPR026620">
    <property type="entry name" value="TMEM177"/>
</dbReference>
<accession>A0A5E4R267</accession>
<keyword evidence="3" id="KW-1185">Reference proteome</keyword>
<keyword evidence="1" id="KW-1133">Transmembrane helix</keyword>
<dbReference type="Proteomes" id="UP000324832">
    <property type="component" value="Unassembled WGS sequence"/>
</dbReference>
<sequence>MTTRRSVSWFLTEQGRKICFAVVTGTGLTLTAVRFCPHTFLIDKYREIVHHYSNGKPVELPKEIQERHQKCLDTLKISDVHRKLIKPFSVFGFDLFHAGSTSTKFGSLVGIPTSFTYKTLDDVEKDGIQVNLKPVDLTTDVGKKLGEALIMPERVQEFAICREILMTHNNKVIFESTYPFVCIFFVYNLTAYINRKFNLYSAHRLLRLVLYSLTGSFGLGTYFLLKDATEVYYETCVDKELCELGQDFVESGVLFYEKILARNQALRELMGSEGQSKYSKLGNENFGLRQPRIALVHRKLFFESQLKETNGDTKQEDLSV</sequence>
<keyword evidence="1" id="KW-0472">Membrane</keyword>
<keyword evidence="1" id="KW-0812">Transmembrane</keyword>
<feature type="transmembrane region" description="Helical" evidence="1">
    <location>
        <begin position="176"/>
        <end position="193"/>
    </location>
</feature>
<name>A0A5E4R267_9NEOP</name>
<dbReference type="PANTHER" id="PTHR21824:SF4">
    <property type="entry name" value="TRANSMEMBRANE PROTEIN 177"/>
    <property type="match status" value="1"/>
</dbReference>
<evidence type="ECO:0000313" key="3">
    <source>
        <dbReference type="Proteomes" id="UP000324832"/>
    </source>
</evidence>
<reference evidence="2 3" key="1">
    <citation type="submission" date="2017-07" db="EMBL/GenBank/DDBJ databases">
        <authorList>
            <person name="Talla V."/>
            <person name="Backstrom N."/>
        </authorList>
    </citation>
    <scope>NUCLEOTIDE SEQUENCE [LARGE SCALE GENOMIC DNA]</scope>
</reference>
<dbReference type="AlphaFoldDB" id="A0A5E4R267"/>
<proteinExistence type="predicted"/>
<organism evidence="2 3">
    <name type="scientific">Leptidea sinapis</name>
    <dbReference type="NCBI Taxonomy" id="189913"/>
    <lineage>
        <taxon>Eukaryota</taxon>
        <taxon>Metazoa</taxon>
        <taxon>Ecdysozoa</taxon>
        <taxon>Arthropoda</taxon>
        <taxon>Hexapoda</taxon>
        <taxon>Insecta</taxon>
        <taxon>Pterygota</taxon>
        <taxon>Neoptera</taxon>
        <taxon>Endopterygota</taxon>
        <taxon>Lepidoptera</taxon>
        <taxon>Glossata</taxon>
        <taxon>Ditrysia</taxon>
        <taxon>Papilionoidea</taxon>
        <taxon>Pieridae</taxon>
        <taxon>Dismorphiinae</taxon>
        <taxon>Leptidea</taxon>
    </lineage>
</organism>
<feature type="transmembrane region" description="Helical" evidence="1">
    <location>
        <begin position="205"/>
        <end position="225"/>
    </location>
</feature>
<protein>
    <recommendedName>
        <fullName evidence="4">Transmembrane protein 177</fullName>
    </recommendedName>
</protein>
<evidence type="ECO:0000313" key="2">
    <source>
        <dbReference type="EMBL" id="VVD04591.1"/>
    </source>
</evidence>